<name>A0A090Q1I1_9FLAO</name>
<proteinExistence type="predicted"/>
<dbReference type="InterPro" id="IPR019613">
    <property type="entry name" value="DUF4198"/>
</dbReference>
<evidence type="ECO:0000256" key="2">
    <source>
        <dbReference type="SAM" id="Phobius"/>
    </source>
</evidence>
<feature type="transmembrane region" description="Helical" evidence="2">
    <location>
        <begin position="367"/>
        <end position="387"/>
    </location>
</feature>
<feature type="compositionally biased region" description="Basic and acidic residues" evidence="1">
    <location>
        <begin position="211"/>
        <end position="290"/>
    </location>
</feature>
<dbReference type="Pfam" id="PF10670">
    <property type="entry name" value="DUF4198"/>
    <property type="match status" value="1"/>
</dbReference>
<dbReference type="Proteomes" id="UP000029221">
    <property type="component" value="Unassembled WGS sequence"/>
</dbReference>
<keyword evidence="2" id="KW-0472">Membrane</keyword>
<dbReference type="AlphaFoldDB" id="A0A090Q1I1"/>
<accession>A0A090Q1I1</accession>
<gene>
    <name evidence="3" type="ORF">JCM19294_450</name>
</gene>
<keyword evidence="4" id="KW-1185">Reference proteome</keyword>
<feature type="region of interest" description="Disordered" evidence="1">
    <location>
        <begin position="209"/>
        <end position="302"/>
    </location>
</feature>
<dbReference type="EMBL" id="BBML01000004">
    <property type="protein sequence ID" value="GAK96944.1"/>
    <property type="molecule type" value="Genomic_DNA"/>
</dbReference>
<evidence type="ECO:0000313" key="4">
    <source>
        <dbReference type="Proteomes" id="UP000029221"/>
    </source>
</evidence>
<organism evidence="3 4">
    <name type="scientific">Nonlabens tegetincola</name>
    <dbReference type="NCBI Taxonomy" id="323273"/>
    <lineage>
        <taxon>Bacteria</taxon>
        <taxon>Pseudomonadati</taxon>
        <taxon>Bacteroidota</taxon>
        <taxon>Flavobacteriia</taxon>
        <taxon>Flavobacteriales</taxon>
        <taxon>Flavobacteriaceae</taxon>
        <taxon>Nonlabens</taxon>
    </lineage>
</organism>
<sequence>MRKPYYLILAVLLLCSHDLYLKMETYFLSTGDTATLQLYNGTFDKSENTITRDRMLDASYTVNGTRTSITEDQWIDIDTTITQVSFKATQPGTYVAGVSTKARNIELSAEKFNSYLEHDGVLDMLEKRKTEQKLDQDAVESYQKHVKAIYQVGNTRTNDWQTVLGYPIEFVPMQNPYDAYSGGTLEVQLLLDGRPLTNQLVYANHVPSGHSQDEAEHEHTHDGSTHSHDHDKAAQDHEHEHTHDGSTHSHDHDKAAQDHEHEHTHDGSTHSHKHEKEHSHDQKAQQESHTHTSGQQLRTDDMGMITVDLPKDGIYYLRTIHMNEVQDNDSLTHQSKWATLTFEVTHEHGAATHTHDYDHEHHDEDGIPTWIFILGSILVIGLLFLLFKNKNNNA</sequence>
<dbReference type="RefSeq" id="WP_042278511.1">
    <property type="nucleotide sequence ID" value="NZ_BBML01000004.1"/>
</dbReference>
<evidence type="ECO:0000313" key="3">
    <source>
        <dbReference type="EMBL" id="GAK96944.1"/>
    </source>
</evidence>
<evidence type="ECO:0000256" key="1">
    <source>
        <dbReference type="SAM" id="MobiDB-lite"/>
    </source>
</evidence>
<dbReference type="eggNOG" id="COG5266">
    <property type="taxonomic scope" value="Bacteria"/>
</dbReference>
<comment type="caution">
    <text evidence="3">The sequence shown here is derived from an EMBL/GenBank/DDBJ whole genome shotgun (WGS) entry which is preliminary data.</text>
</comment>
<keyword evidence="2" id="KW-1133">Transmembrane helix</keyword>
<keyword evidence="2" id="KW-0812">Transmembrane</keyword>
<reference evidence="3" key="1">
    <citation type="journal article" date="2014" name="Genome Announc.">
        <title>Draft Genome Sequences of Marine Flavobacterium Nonlabens Strains NR17, NR24, NR27, NR32, NR33, and Ara13.</title>
        <authorList>
            <person name="Nakanishi M."/>
            <person name="Meirelles P."/>
            <person name="Suzuki R."/>
            <person name="Takatani N."/>
            <person name="Mino S."/>
            <person name="Suda W."/>
            <person name="Oshima K."/>
            <person name="Hattori M."/>
            <person name="Ohkuma M."/>
            <person name="Hosokawa M."/>
            <person name="Miyashita K."/>
            <person name="Thompson F.L."/>
            <person name="Niwa A."/>
            <person name="Sawabe T."/>
            <person name="Sawabe T."/>
        </authorList>
    </citation>
    <scope>NUCLEOTIDE SEQUENCE [LARGE SCALE GENOMIC DNA]</scope>
    <source>
        <strain evidence="3">JCM 19294</strain>
    </source>
</reference>
<dbReference type="STRING" id="319236.BST91_03610"/>
<protein>
    <submittedName>
        <fullName evidence="3">Zinc ABC transporter periplasmic-binding protein ZnuA</fullName>
    </submittedName>
</protein>